<feature type="region of interest" description="Disordered" evidence="1">
    <location>
        <begin position="20"/>
        <end position="67"/>
    </location>
</feature>
<dbReference type="EMBL" id="SELW01000355">
    <property type="protein sequence ID" value="TID28945.1"/>
    <property type="molecule type" value="Genomic_DNA"/>
</dbReference>
<feature type="compositionally biased region" description="Polar residues" evidence="1">
    <location>
        <begin position="541"/>
        <end position="559"/>
    </location>
</feature>
<reference evidence="2 3" key="1">
    <citation type="journal article" date="2019" name="Front. Genet.">
        <title>Whole-Genome Sequencing of the Opportunistic Yeast Pathogen Candida inconspicua Uncovers Its Hybrid Origin.</title>
        <authorList>
            <person name="Mixao V."/>
            <person name="Hansen A.P."/>
            <person name="Saus E."/>
            <person name="Boekhout T."/>
            <person name="Lass-Florl C."/>
            <person name="Gabaldon T."/>
        </authorList>
    </citation>
    <scope>NUCLEOTIDE SEQUENCE [LARGE SCALE GENOMIC DNA]</scope>
    <source>
        <strain evidence="2 3">CBS 180</strain>
    </source>
</reference>
<feature type="region of interest" description="Disordered" evidence="1">
    <location>
        <begin position="618"/>
        <end position="645"/>
    </location>
</feature>
<dbReference type="STRING" id="52247.A0A4T0X243"/>
<name>A0A4T0X243_9ASCO</name>
<keyword evidence="3" id="KW-1185">Reference proteome</keyword>
<feature type="region of interest" description="Disordered" evidence="1">
    <location>
        <begin position="534"/>
        <end position="599"/>
    </location>
</feature>
<accession>A0A4T0X243</accession>
<comment type="caution">
    <text evidence="2">The sequence shown here is derived from an EMBL/GenBank/DDBJ whole genome shotgun (WGS) entry which is preliminary data.</text>
</comment>
<organism evidence="2 3">
    <name type="scientific">Pichia inconspicua</name>
    <dbReference type="NCBI Taxonomy" id="52247"/>
    <lineage>
        <taxon>Eukaryota</taxon>
        <taxon>Fungi</taxon>
        <taxon>Dikarya</taxon>
        <taxon>Ascomycota</taxon>
        <taxon>Saccharomycotina</taxon>
        <taxon>Pichiomycetes</taxon>
        <taxon>Pichiales</taxon>
        <taxon>Pichiaceae</taxon>
        <taxon>Pichia</taxon>
    </lineage>
</organism>
<sequence length="911" mass="105911">MSNFSHSDLHLTFRNWSSSSSEMSDSEIRRRRRRLNTSSEQDNDNQDSERPLQTDSNDLGGPTDSIRPLWINQDIATGNANESSQRSISDRRRELSMLFNVLRETSENTEWNRRQDYDTRHRRFPIGFINSHFRFTGRAIDYSFDLDHHHDDEESDDYYIDDGVFDTNIRLKNFKNRFAKSNAVYGNTFFKNHPCHEMENHIHMKVEKYGLTSLLDQLLVERSHQNKISLENALTTTRKRSYIDACFTYHNPNFSTNDADMVFTTLEKSSFLQNGNTFTSKTKLSDATVSITFTDVNYKNLSNSGYFQVGNVKLGFTGKIVDFIDNDLRCDSLTPIMIESNAFSNLLRNKFIHSSKFNKLFEKTAKKQYNKDNWKPFSMNKMGYIKFNWIHNKAYDYPHIIQSLKGTKFPNGSVFHKIKASGDNQLETFKCLSKWFDIAPLNQFNNTPAPPTPPNNLHKCSNNPENLLACKDCINMILSKYIFLKLAIDVDELFANSGTVFSDYIYKHRRRFNYHASKLAKKNTHNLRTHMERTLNRSDHTVSAINIPPLSSNSAQPVLNQRRALSDSEESTENHDSRQGTPEDMLDQQPSNVENEDGFDRENHAMFSDNEIGYLDSIIPLSGDESNDTADSFAEPWPLSNERSDEYHPILDPVFNEDSEDDLDTPYNYTINNDNRRISRLLFNINMVRQQYTPTREPVSALKMYKGNNRERLKILMMVSINRKTGELQMSAGNVDPDSWSSEQNDGELFEDVETFSKVFNLFMNDNEEAYQNNTEYTKETKKWIKRNHSEEAEQIKTLLALQVLTNPSIINAYRQREETKQTNAEKRSDNDEKIFREPNIHTMKKSSKRKKHQLNVPSLCFNDEEQEKLQLYMEESKSFEVDPQKVITMKPGLNLNDVETNGVNLSFELE</sequence>
<proteinExistence type="predicted"/>
<dbReference type="AlphaFoldDB" id="A0A4T0X243"/>
<gene>
    <name evidence="2" type="ORF">CANINC_002213</name>
</gene>
<protein>
    <submittedName>
        <fullName evidence="2">Uncharacterized protein</fullName>
    </submittedName>
</protein>
<evidence type="ECO:0000313" key="3">
    <source>
        <dbReference type="Proteomes" id="UP000307173"/>
    </source>
</evidence>
<evidence type="ECO:0000313" key="2">
    <source>
        <dbReference type="EMBL" id="TID28945.1"/>
    </source>
</evidence>
<dbReference type="Proteomes" id="UP000307173">
    <property type="component" value="Unassembled WGS sequence"/>
</dbReference>
<dbReference type="OrthoDB" id="3997480at2759"/>
<evidence type="ECO:0000256" key="1">
    <source>
        <dbReference type="SAM" id="MobiDB-lite"/>
    </source>
</evidence>